<evidence type="ECO:0000259" key="28">
    <source>
        <dbReference type="PROSITE" id="PS51590"/>
    </source>
</evidence>
<dbReference type="GO" id="GO:0016787">
    <property type="term" value="F:hydrolase activity"/>
    <property type="evidence" value="ECO:0007669"/>
    <property type="project" value="UniProtKB-KW"/>
</dbReference>
<evidence type="ECO:0000313" key="29">
    <source>
        <dbReference type="EMBL" id="ACO87999.1"/>
    </source>
</evidence>
<comment type="catalytic activity">
    <reaction evidence="25">
        <text>a 5'-end (5'-triphosphoguanosine)-adenylyl-adenylyl-cytidylyl-adenosine in mRNA + 2 S-adenosyl-L-methionine = a 5'-end (N(7)-methyl 5'-triphosphoguanosine)-(2'-O-methyladenylyl)-adenylyl-cytidylyl-adenosine in mRNA + 2 S-adenosyl-L-homocysteine + H(+)</text>
        <dbReference type="Rhea" id="RHEA:65376"/>
        <dbReference type="Rhea" id="RHEA-COMP:16797"/>
        <dbReference type="Rhea" id="RHEA-COMP:16798"/>
        <dbReference type="ChEBI" id="CHEBI:15378"/>
        <dbReference type="ChEBI" id="CHEBI:57856"/>
        <dbReference type="ChEBI" id="CHEBI:59789"/>
        <dbReference type="ChEBI" id="CHEBI:156483"/>
        <dbReference type="ChEBI" id="CHEBI:156484"/>
        <dbReference type="EC" id="2.1.1.375"/>
    </reaction>
</comment>
<keyword evidence="11" id="KW-0547">Nucleotide-binding</keyword>
<dbReference type="GO" id="GO:0004482">
    <property type="term" value="F:mRNA 5'-cap (guanine-N7-)-methyltransferase activity"/>
    <property type="evidence" value="ECO:0007669"/>
    <property type="project" value="InterPro"/>
</dbReference>
<evidence type="ECO:0000256" key="21">
    <source>
        <dbReference type="ARBA" id="ARBA00026099"/>
    </source>
</evidence>
<dbReference type="GO" id="GO:0003968">
    <property type="term" value="F:RNA-directed RNA polymerase activity"/>
    <property type="evidence" value="ECO:0007669"/>
    <property type="project" value="UniProtKB-KW"/>
</dbReference>
<comment type="subcellular location">
    <subcellularLocation>
        <location evidence="1">Host cytoplasm</location>
    </subcellularLocation>
    <subcellularLocation>
        <location evidence="2">Virion</location>
    </subcellularLocation>
</comment>
<keyword evidence="18" id="KW-0511">Multifunctional enzyme</keyword>
<evidence type="ECO:0000256" key="22">
    <source>
        <dbReference type="ARBA" id="ARBA00030436"/>
    </source>
</evidence>
<evidence type="ECO:0000256" key="14">
    <source>
        <dbReference type="ARBA" id="ARBA00022844"/>
    </source>
</evidence>
<evidence type="ECO:0000256" key="15">
    <source>
        <dbReference type="ARBA" id="ARBA00022953"/>
    </source>
</evidence>
<dbReference type="GO" id="GO:0005524">
    <property type="term" value="F:ATP binding"/>
    <property type="evidence" value="ECO:0007669"/>
    <property type="project" value="UniProtKB-KW"/>
</dbReference>
<dbReference type="EMBL" id="FJ376982">
    <property type="protein sequence ID" value="ACO87999.1"/>
    <property type="molecule type" value="Viral_cRNA"/>
</dbReference>
<dbReference type="Pfam" id="PF00946">
    <property type="entry name" value="Mononeg_RNA_pol"/>
    <property type="match status" value="1"/>
</dbReference>
<dbReference type="InterPro" id="IPR025786">
    <property type="entry name" value="Mononega_L_MeTrfase"/>
</dbReference>
<keyword evidence="13" id="KW-0067">ATP-binding</keyword>
<keyword evidence="12" id="KW-0378">Hydrolase</keyword>
<keyword evidence="8" id="KW-0808">Transferase</keyword>
<protein>
    <recommendedName>
        <fullName evidence="23">Replicase</fullName>
        <ecNumber evidence="21">2.1.1.375</ecNumber>
        <ecNumber evidence="3">2.7.7.48</ecNumber>
        <ecNumber evidence="4">2.7.7.88</ecNumber>
    </recommendedName>
    <alternativeName>
        <fullName evidence="22">Transcriptase</fullName>
    </alternativeName>
</protein>
<dbReference type="GO" id="GO:0030430">
    <property type="term" value="C:host cell cytoplasm"/>
    <property type="evidence" value="ECO:0007669"/>
    <property type="project" value="UniProtKB-SubCell"/>
</dbReference>
<evidence type="ECO:0000256" key="24">
    <source>
        <dbReference type="ARBA" id="ARBA00047332"/>
    </source>
</evidence>
<evidence type="ECO:0000256" key="12">
    <source>
        <dbReference type="ARBA" id="ARBA00022801"/>
    </source>
</evidence>
<evidence type="ECO:0000313" key="30">
    <source>
        <dbReference type="Proteomes" id="UP000103880"/>
    </source>
</evidence>
<evidence type="ECO:0000256" key="8">
    <source>
        <dbReference type="ARBA" id="ARBA00022679"/>
    </source>
</evidence>
<dbReference type="PROSITE" id="PS51590">
    <property type="entry name" value="SAM_MT_MNV_L"/>
    <property type="match status" value="1"/>
</dbReference>
<reference evidence="29 30" key="1">
    <citation type="journal article" date="2011" name="J. Fish Dis.">
        <title>Analysis and characterization of the complete genomic sequence of the Chinese strain of hirame rhabdovirus.</title>
        <authorList>
            <person name="Yingjie S."/>
            <person name="Min Z."/>
            <person name="Hong L."/>
            <person name="Zhiqin Y."/>
            <person name="Xiaocong Z."/>
            <person name="Zhe W."/>
        </authorList>
    </citation>
    <scope>NUCLEOTIDE SEQUENCE [LARGE SCALE GENOMIC DNA]</scope>
    <source>
        <strain evidence="29">080113</strain>
    </source>
</reference>
<keyword evidence="15" id="KW-0693">Viral RNA replication</keyword>
<dbReference type="Proteomes" id="UP000103880">
    <property type="component" value="Genome"/>
</dbReference>
<keyword evidence="16" id="KW-0506">mRNA capping</keyword>
<evidence type="ECO:0000256" key="25">
    <source>
        <dbReference type="ARBA" id="ARBA00047370"/>
    </source>
</evidence>
<keyword evidence="17" id="KW-1035">Host cytoplasm</keyword>
<keyword evidence="6" id="KW-0489">Methyltransferase</keyword>
<comment type="catalytic activity">
    <reaction evidence="24">
        <text>a 5'-end (5'-triphosphoguanosine)-adenylyl-adenylyl-cytidylyl-adenosine in mRNA + S-adenosyl-L-methionine = a 5'-end (5'-triphosphoguanosine)-(2'-O-methyladenylyl)-adenylyl-cytidylyl-adenosine in mRNA + S-adenosyl-L-homocysteine + H(+)</text>
        <dbReference type="Rhea" id="RHEA:65380"/>
        <dbReference type="Rhea" id="RHEA-COMP:16797"/>
        <dbReference type="Rhea" id="RHEA-COMP:16801"/>
        <dbReference type="ChEBI" id="CHEBI:15378"/>
        <dbReference type="ChEBI" id="CHEBI:57856"/>
        <dbReference type="ChEBI" id="CHEBI:59789"/>
        <dbReference type="ChEBI" id="CHEBI:156482"/>
        <dbReference type="ChEBI" id="CHEBI:156484"/>
    </reaction>
</comment>
<evidence type="ECO:0000256" key="26">
    <source>
        <dbReference type="ARBA" id="ARBA00048548"/>
    </source>
</evidence>
<organism evidence="29 30">
    <name type="scientific">Novirhabdovirus hirame</name>
    <dbReference type="NCBI Taxonomy" id="1980915"/>
    <lineage>
        <taxon>Viruses</taxon>
        <taxon>Riboviria</taxon>
        <taxon>Orthornavirae</taxon>
        <taxon>Negarnaviricota</taxon>
        <taxon>Haploviricotina</taxon>
        <taxon>Monjiviricetes</taxon>
        <taxon>Mononegavirales</taxon>
        <taxon>Rhabdoviridae</taxon>
        <taxon>Gammarhabdovirinae</taxon>
        <taxon>Novirhabdovirus</taxon>
    </lineage>
</organism>
<evidence type="ECO:0000256" key="18">
    <source>
        <dbReference type="ARBA" id="ARBA00023268"/>
    </source>
</evidence>
<keyword evidence="14" id="KW-0946">Virion</keyword>
<evidence type="ECO:0000256" key="6">
    <source>
        <dbReference type="ARBA" id="ARBA00022603"/>
    </source>
</evidence>
<dbReference type="EC" id="2.1.1.375" evidence="21"/>
<keyword evidence="9" id="KW-0949">S-adenosyl-L-methionine</keyword>
<accession>C9WE70</accession>
<evidence type="ECO:0000256" key="7">
    <source>
        <dbReference type="ARBA" id="ARBA00022664"/>
    </source>
</evidence>
<evidence type="ECO:0000256" key="9">
    <source>
        <dbReference type="ARBA" id="ARBA00022691"/>
    </source>
</evidence>
<name>C9WE70_9RHAB</name>
<dbReference type="EC" id="2.7.7.88" evidence="4"/>
<evidence type="ECO:0000256" key="23">
    <source>
        <dbReference type="ARBA" id="ARBA00031012"/>
    </source>
</evidence>
<evidence type="ECO:0000256" key="19">
    <source>
        <dbReference type="ARBA" id="ARBA00024494"/>
    </source>
</evidence>
<evidence type="ECO:0000256" key="2">
    <source>
        <dbReference type="ARBA" id="ARBA00004328"/>
    </source>
</evidence>
<gene>
    <name evidence="29" type="primary">L</name>
</gene>
<feature type="domain" description="RdRp catalytic" evidence="27">
    <location>
        <begin position="560"/>
        <end position="757"/>
    </location>
</feature>
<keyword evidence="10" id="KW-0548">Nucleotidyltransferase</keyword>
<evidence type="ECO:0000256" key="4">
    <source>
        <dbReference type="ARBA" id="ARBA00012582"/>
    </source>
</evidence>
<keyword evidence="7" id="KW-0507">mRNA processing</keyword>
<evidence type="ECO:0000256" key="11">
    <source>
        <dbReference type="ARBA" id="ARBA00022741"/>
    </source>
</evidence>
<feature type="domain" description="Mononegavirus-type SAM-dependent 2'-O-MTase" evidence="28">
    <location>
        <begin position="1592"/>
        <end position="1788"/>
    </location>
</feature>
<dbReference type="InterPro" id="IPR014023">
    <property type="entry name" value="Mononeg_RNA_pol_cat"/>
</dbReference>
<evidence type="ECO:0000256" key="13">
    <source>
        <dbReference type="ARBA" id="ARBA00022840"/>
    </source>
</evidence>
<dbReference type="PROSITE" id="PS50526">
    <property type="entry name" value="RDRP_SSRNA_NEG_NONSEG"/>
    <property type="match status" value="1"/>
</dbReference>
<comment type="catalytic activity">
    <reaction evidence="19">
        <text>a 5'-end triphospho-adenylyl-adenylyl-cytidylyl-adenosine in mRNA + GDP + H(+) = a 5'-end (5'-triphosphoguanosine)-adenylyl-adenylyl-cytidylyl-adenosine in mRNA + diphosphate</text>
        <dbReference type="Rhea" id="RHEA:65436"/>
        <dbReference type="Rhea" id="RHEA-COMP:16797"/>
        <dbReference type="Rhea" id="RHEA-COMP:16799"/>
        <dbReference type="ChEBI" id="CHEBI:15378"/>
        <dbReference type="ChEBI" id="CHEBI:33019"/>
        <dbReference type="ChEBI" id="CHEBI:58189"/>
        <dbReference type="ChEBI" id="CHEBI:156484"/>
        <dbReference type="ChEBI" id="CHEBI:156503"/>
        <dbReference type="EC" id="2.7.7.88"/>
    </reaction>
</comment>
<dbReference type="GO" id="GO:0044423">
    <property type="term" value="C:virion component"/>
    <property type="evidence" value="ECO:0007669"/>
    <property type="project" value="UniProtKB-KW"/>
</dbReference>
<evidence type="ECO:0000256" key="10">
    <source>
        <dbReference type="ARBA" id="ARBA00022695"/>
    </source>
</evidence>
<evidence type="ECO:0000256" key="5">
    <source>
        <dbReference type="ARBA" id="ARBA00022484"/>
    </source>
</evidence>
<dbReference type="Pfam" id="PF14318">
    <property type="entry name" value="Mononeg_mRNAcap"/>
    <property type="match status" value="1"/>
</dbReference>
<comment type="catalytic activity">
    <reaction evidence="20">
        <text>a 5'-end (5'-triphosphoguanosine)-(2'-O-methyladenylyl)-adenylyl-cytidylyl-adenosine in mRNA + S-adenosyl-L-methionine = a 5'-end (N(7)-methyl 5'-triphosphoguanosine)-(2'-O-methyladenylyl)-adenylyl-cytidylyl-adenosine in mRNA + S-adenosyl-L-homocysteine</text>
        <dbReference type="Rhea" id="RHEA:65440"/>
        <dbReference type="Rhea" id="RHEA-COMP:16798"/>
        <dbReference type="Rhea" id="RHEA-COMP:16801"/>
        <dbReference type="ChEBI" id="CHEBI:57856"/>
        <dbReference type="ChEBI" id="CHEBI:59789"/>
        <dbReference type="ChEBI" id="CHEBI:156482"/>
        <dbReference type="ChEBI" id="CHEBI:156483"/>
    </reaction>
</comment>
<evidence type="ECO:0000256" key="3">
    <source>
        <dbReference type="ARBA" id="ARBA00012494"/>
    </source>
</evidence>
<evidence type="ECO:0000256" key="20">
    <source>
        <dbReference type="ARBA" id="ARBA00024499"/>
    </source>
</evidence>
<dbReference type="InterPro" id="IPR026890">
    <property type="entry name" value="Mononeg_mRNAcap"/>
</dbReference>
<evidence type="ECO:0000256" key="17">
    <source>
        <dbReference type="ARBA" id="ARBA00023200"/>
    </source>
</evidence>
<evidence type="ECO:0000256" key="1">
    <source>
        <dbReference type="ARBA" id="ARBA00004192"/>
    </source>
</evidence>
<dbReference type="EC" id="2.7.7.48" evidence="3"/>
<evidence type="ECO:0000259" key="27">
    <source>
        <dbReference type="PROSITE" id="PS50526"/>
    </source>
</evidence>
<keyword evidence="5" id="KW-0696">RNA-directed RNA polymerase</keyword>
<proteinExistence type="predicted"/>
<sequence length="1986" mass="224630">MDFFDLDIEIKQERLPAECSLNSPLNISLSSQLTDRMTPQNENIRRQRERIRTHTKTHFRIKHLSKLDNDSTRLHARLTEDLIKLQHLEVDSPVFDNWALLTSYYAALDYTLPERASFDWGQAAPYWNLYTQLRTILLQSQKIRKKDRGVREIYSCGPLRLEFVEGTVLYFTDKQSGGEFTKSGELPSITPYADFLAWVKIISQRAQAVLMAVILRVTDKGLSPLPESLLSVYQTVDDILKRAGQPAIDLLKLWEPLVITKLGELLGDRFGLEEDFRLTIRGEATRLAKKLAITNGLNRLMTVLDSQTEAQPLFQFFGLFKHFAYPRVFSRDTIQAIQEVSDRPSSISAADFLHDQCEIRKEFYIRYLKAYHRAPGLDLSALSPSSFLRESLEHGKIPNEKSPHYSNKEWYFIKFTKSIEWPISDTLSTFLSDKAITRDRAAWIEEGHSGRDMSEKRLLLKFIKENFSSVAEIVAAADAIYNNEGDRLIALKVKEMELKIKGRGFGLMTFMPRLLQVLRESIAKKTSKLFPEITMTSSDLDMKKRKFMLSKRSDDRRGFIHINKSLDINKFCTSQRQFNSSAVFSSLDEMMGTFPLFSRVHEIFEKTWIVDGSASDPPDLSHFTRILEECRLHGIEAPHVWADGVFSGLKGGIEGLCQYVWTICLLLRVERVMQKTKLTHYILAQGDNVIITIIVPVEIHRDGIISDQESRRLLTLSRNIDLSLESELEKSGLTLKIEETLTSENISIYGKDLHCPQHLTLALKKAASAAIISSEQYQDIPTFLSGLGTSLESLSECVNSKTGAHLFGVLMGVAGWKDLATHQTWRGWRYPYHKAPLSGRVRASDMKIGKGEAVELTIPVMSPRQQGKETLRELLANSLLGSALGMLAFPTPIDLEKRGVGDYITHRLAIARKALLSEKLDPHIEKRVRSACNLPLSSRVDLSKLFDSPFSLNLATEEDATAVIKRQAKKTLRLQEIGNDKLRAQIGNMDKGIAALDADLAGAETINPRLNHMIRDITDEKESEMFVTKFASARTMRTLAMGDSSEVPIVVLLEKKSQQKELYTIWRARRPHATMWKCSTVLAKGLRDISWGKTIVGVTSPSPIEAMETTHIDPTDWEDSRSRETLSINYYLSRAGIDEQTAKLTRGFLVPYYGTQTKPLIAKAYLELKGNPRTNKALLLLSVRESLVKTGSNLDELIMQLCSHALDIDAASLPALRAQEEATAGEGLRGGIKESMSPVGPDNFYTNITHKVFNRKWVTPYHVNIADFIIQGLIETRKHLILNEKMDGLLPLSSVKCTACFRKKEREFFDIPEGPTWKNDSTTSDPAYTYFTTWCDLPRVSTLPTMDQQSATRLLGRGLSLNRPTAGEIITKFYSMSMESQRLLHPVDLLLGYGEGVVFGYIRSQHIHHGALFQTKRETLTNKLRKFILDTKTQHAKQIGYLFQDEDSLHELMAQGLCPYVPRSIPLTITELTNACAITTIRATEVILSAGYRVALMPVQAIDETDVDNSRLAANTMQTILGDSRPMNLVYLDCDLTTNMTAWESSIELDVLKSENFHIDGLLMDLTARELPISDTPWKQRDWTCSNDPRIIAKGIKTKSLFIHQGVAEALNMTPDLLVVIGGGLGGCAVPYLQEWANVPLIFATLFDERERISEDGDLVVPPEILVRGMAPRMIERELLEAELCDVTNDGNRRLLTRLVKKNRGKGTVVLIDEIENRGAPESLLQSSLQDLVRRLDKVCTLTSIHTVRESTVEQFAQRTNSIKRDRKTVTLHWNRYNRRDQFEALVIVKGEETRSDYHVSTATAAQAFRKIDEQLEVEGRLSATRWSLPTLPAREKEILFGYVSSVFLKMNLVLSADDMDRETLLETIEDTAPGLISWKEKLEHRDHAFRSDIDEKGITQDKVFNLICLAWVITGLRYGIWETDAQSIITKTVYITRGPKLCPLGEKPKRVFASFKLQSGKRVEDAKGFLSALLHLEGFFPLGRQ</sequence>
<comment type="catalytic activity">
    <reaction evidence="26">
        <text>GTP + H2O = GDP + phosphate + H(+)</text>
        <dbReference type="Rhea" id="RHEA:19669"/>
        <dbReference type="ChEBI" id="CHEBI:15377"/>
        <dbReference type="ChEBI" id="CHEBI:15378"/>
        <dbReference type="ChEBI" id="CHEBI:37565"/>
        <dbReference type="ChEBI" id="CHEBI:43474"/>
        <dbReference type="ChEBI" id="CHEBI:58189"/>
    </reaction>
</comment>
<evidence type="ECO:0000256" key="16">
    <source>
        <dbReference type="ARBA" id="ARBA00023042"/>
    </source>
</evidence>